<feature type="compositionally biased region" description="Polar residues" evidence="11">
    <location>
        <begin position="47"/>
        <end position="58"/>
    </location>
</feature>
<feature type="compositionally biased region" description="Gly residues" evidence="11">
    <location>
        <begin position="10"/>
        <end position="21"/>
    </location>
</feature>
<evidence type="ECO:0000259" key="13">
    <source>
        <dbReference type="PROSITE" id="PS50262"/>
    </source>
</evidence>
<comment type="similarity">
    <text evidence="2">Belongs to the G-protein coupled receptor 1 family.</text>
</comment>
<evidence type="ECO:0000256" key="3">
    <source>
        <dbReference type="ARBA" id="ARBA00022475"/>
    </source>
</evidence>
<keyword evidence="9" id="KW-0675">Receptor</keyword>
<comment type="caution">
    <text evidence="14">The sequence shown here is derived from an EMBL/GenBank/DDBJ whole genome shotgun (WGS) entry which is preliminary data.</text>
</comment>
<feature type="non-terminal residue" evidence="14">
    <location>
        <position position="309"/>
    </location>
</feature>
<evidence type="ECO:0000256" key="1">
    <source>
        <dbReference type="ARBA" id="ARBA00004651"/>
    </source>
</evidence>
<evidence type="ECO:0000313" key="14">
    <source>
        <dbReference type="EMBL" id="CAG7716636.1"/>
    </source>
</evidence>
<dbReference type="GO" id="GO:0001591">
    <property type="term" value="F:dopamine neurotransmitter receptor activity, coupled via Gi/Go"/>
    <property type="evidence" value="ECO:0007669"/>
    <property type="project" value="TreeGrafter"/>
</dbReference>
<feature type="region of interest" description="Disordered" evidence="11">
    <location>
        <begin position="1"/>
        <end position="104"/>
    </location>
</feature>
<evidence type="ECO:0000256" key="10">
    <source>
        <dbReference type="ARBA" id="ARBA00023224"/>
    </source>
</evidence>
<feature type="compositionally biased region" description="Acidic residues" evidence="11">
    <location>
        <begin position="74"/>
        <end position="97"/>
    </location>
</feature>
<dbReference type="InterPro" id="IPR000276">
    <property type="entry name" value="GPCR_Rhodpsn"/>
</dbReference>
<evidence type="ECO:0000256" key="7">
    <source>
        <dbReference type="ARBA" id="ARBA00023136"/>
    </source>
</evidence>
<dbReference type="EMBL" id="CAJVCH010040060">
    <property type="protein sequence ID" value="CAG7716636.1"/>
    <property type="molecule type" value="Genomic_DNA"/>
</dbReference>
<dbReference type="Proteomes" id="UP000708208">
    <property type="component" value="Unassembled WGS sequence"/>
</dbReference>
<protein>
    <recommendedName>
        <fullName evidence="13">G-protein coupled receptors family 1 profile domain-containing protein</fullName>
    </recommendedName>
</protein>
<evidence type="ECO:0000256" key="5">
    <source>
        <dbReference type="ARBA" id="ARBA00022989"/>
    </source>
</evidence>
<keyword evidence="5 12" id="KW-1133">Transmembrane helix</keyword>
<feature type="transmembrane region" description="Helical" evidence="12">
    <location>
        <begin position="269"/>
        <end position="293"/>
    </location>
</feature>
<evidence type="ECO:0000256" key="9">
    <source>
        <dbReference type="ARBA" id="ARBA00023170"/>
    </source>
</evidence>
<feature type="region of interest" description="Disordered" evidence="11">
    <location>
        <begin position="125"/>
        <end position="204"/>
    </location>
</feature>
<evidence type="ECO:0000256" key="8">
    <source>
        <dbReference type="ARBA" id="ARBA00023157"/>
    </source>
</evidence>
<keyword evidence="4 12" id="KW-0812">Transmembrane</keyword>
<sequence>VIRERAKKAVGGGGSGGGGRKPAGNVKGGTVIENLAQTKRLAETTLGGPSSLPTPKSNNVDDEKLTNTGSGSQEDGDDLEKEDMDVEVDGEDASPDSDDCHIIPNNQATSAFVLECVKEEEKNIVNRGSVEPNGNHDSGYAASNMGDALAPGQEPSPASPKLSLVPPQDQCKRNGLNVAPKEGEPAALLSPGEASTGSNKKPASRFTICKVHKASRKKREKSSAKRERKATKTLAIVLGLFLICWLPFFTCNIMDAICTIFKENCSPSLAIFLTTTWLGYVNSCLNPVIYTIFNPEFRKAFKKIMGFAT</sequence>
<dbReference type="GO" id="GO:0004930">
    <property type="term" value="F:G protein-coupled receptor activity"/>
    <property type="evidence" value="ECO:0007669"/>
    <property type="project" value="UniProtKB-KW"/>
</dbReference>
<evidence type="ECO:0000256" key="4">
    <source>
        <dbReference type="ARBA" id="ARBA00022692"/>
    </source>
</evidence>
<feature type="transmembrane region" description="Helical" evidence="12">
    <location>
        <begin position="234"/>
        <end position="257"/>
    </location>
</feature>
<dbReference type="FunFam" id="1.20.1070.10:FF:000233">
    <property type="entry name" value="CLUMA_CG012980, isoform A"/>
    <property type="match status" value="1"/>
</dbReference>
<keyword evidence="6" id="KW-0297">G-protein coupled receptor</keyword>
<keyword evidence="7 12" id="KW-0472">Membrane</keyword>
<feature type="domain" description="G-protein coupled receptors family 1 profile" evidence="13">
    <location>
        <begin position="211"/>
        <end position="290"/>
    </location>
</feature>
<dbReference type="SUPFAM" id="SSF81321">
    <property type="entry name" value="Family A G protein-coupled receptor-like"/>
    <property type="match status" value="1"/>
</dbReference>
<dbReference type="PANTHER" id="PTHR24248">
    <property type="entry name" value="ADRENERGIC RECEPTOR-RELATED G-PROTEIN COUPLED RECEPTOR"/>
    <property type="match status" value="1"/>
</dbReference>
<evidence type="ECO:0000256" key="6">
    <source>
        <dbReference type="ARBA" id="ARBA00023040"/>
    </source>
</evidence>
<comment type="subcellular location">
    <subcellularLocation>
        <location evidence="1">Cell membrane</location>
        <topology evidence="1">Multi-pass membrane protein</topology>
    </subcellularLocation>
</comment>
<proteinExistence type="inferred from homology"/>
<name>A0A8J2JBR4_9HEXA</name>
<dbReference type="AlphaFoldDB" id="A0A8J2JBR4"/>
<reference evidence="14" key="1">
    <citation type="submission" date="2021-06" db="EMBL/GenBank/DDBJ databases">
        <authorList>
            <person name="Hodson N. C."/>
            <person name="Mongue J. A."/>
            <person name="Jaron S. K."/>
        </authorList>
    </citation>
    <scope>NUCLEOTIDE SEQUENCE</scope>
</reference>
<dbReference type="PANTHER" id="PTHR24248:SF125">
    <property type="entry name" value="DOPAMINE D2-LIKE RECEPTOR"/>
    <property type="match status" value="1"/>
</dbReference>
<evidence type="ECO:0000313" key="15">
    <source>
        <dbReference type="Proteomes" id="UP000708208"/>
    </source>
</evidence>
<keyword evidence="10" id="KW-0807">Transducer</keyword>
<gene>
    <name evidence="14" type="ORF">AFUS01_LOCUS6135</name>
</gene>
<dbReference type="PROSITE" id="PS50262">
    <property type="entry name" value="G_PROTEIN_RECEP_F1_2"/>
    <property type="match status" value="1"/>
</dbReference>
<dbReference type="Pfam" id="PF00001">
    <property type="entry name" value="7tm_1"/>
    <property type="match status" value="1"/>
</dbReference>
<evidence type="ECO:0000256" key="2">
    <source>
        <dbReference type="ARBA" id="ARBA00010663"/>
    </source>
</evidence>
<dbReference type="InterPro" id="IPR017452">
    <property type="entry name" value="GPCR_Rhodpsn_7TM"/>
</dbReference>
<organism evidence="14 15">
    <name type="scientific">Allacma fusca</name>
    <dbReference type="NCBI Taxonomy" id="39272"/>
    <lineage>
        <taxon>Eukaryota</taxon>
        <taxon>Metazoa</taxon>
        <taxon>Ecdysozoa</taxon>
        <taxon>Arthropoda</taxon>
        <taxon>Hexapoda</taxon>
        <taxon>Collembola</taxon>
        <taxon>Symphypleona</taxon>
        <taxon>Sminthuridae</taxon>
        <taxon>Allacma</taxon>
    </lineage>
</organism>
<evidence type="ECO:0000256" key="12">
    <source>
        <dbReference type="SAM" id="Phobius"/>
    </source>
</evidence>
<dbReference type="OrthoDB" id="10010417at2759"/>
<keyword evidence="3" id="KW-1003">Cell membrane</keyword>
<dbReference type="GO" id="GO:0005886">
    <property type="term" value="C:plasma membrane"/>
    <property type="evidence" value="ECO:0007669"/>
    <property type="project" value="UniProtKB-SubCell"/>
</dbReference>
<accession>A0A8J2JBR4</accession>
<dbReference type="GO" id="GO:0045202">
    <property type="term" value="C:synapse"/>
    <property type="evidence" value="ECO:0007669"/>
    <property type="project" value="GOC"/>
</dbReference>
<evidence type="ECO:0000256" key="11">
    <source>
        <dbReference type="SAM" id="MobiDB-lite"/>
    </source>
</evidence>
<keyword evidence="8" id="KW-1015">Disulfide bond</keyword>
<keyword evidence="15" id="KW-1185">Reference proteome</keyword>